<evidence type="ECO:0000256" key="1">
    <source>
        <dbReference type="SAM" id="MobiDB-lite"/>
    </source>
</evidence>
<dbReference type="EMBL" id="KN823131">
    <property type="protein sequence ID" value="KIO21680.1"/>
    <property type="molecule type" value="Genomic_DNA"/>
</dbReference>
<dbReference type="HOGENOM" id="CLU_804585_0_0_1"/>
<name>A0A0C3Q0V5_9AGAM</name>
<keyword evidence="3" id="KW-1185">Reference proteome</keyword>
<feature type="region of interest" description="Disordered" evidence="1">
    <location>
        <begin position="50"/>
        <end position="69"/>
    </location>
</feature>
<dbReference type="Proteomes" id="UP000054248">
    <property type="component" value="Unassembled WGS sequence"/>
</dbReference>
<proteinExistence type="predicted"/>
<reference evidence="3" key="2">
    <citation type="submission" date="2015-01" db="EMBL/GenBank/DDBJ databases">
        <title>Evolutionary Origins and Diversification of the Mycorrhizal Mutualists.</title>
        <authorList>
            <consortium name="DOE Joint Genome Institute"/>
            <consortium name="Mycorrhizal Genomics Consortium"/>
            <person name="Kohler A."/>
            <person name="Kuo A."/>
            <person name="Nagy L.G."/>
            <person name="Floudas D."/>
            <person name="Copeland A."/>
            <person name="Barry K.W."/>
            <person name="Cichocki N."/>
            <person name="Veneault-Fourrey C."/>
            <person name="LaButti K."/>
            <person name="Lindquist E.A."/>
            <person name="Lipzen A."/>
            <person name="Lundell T."/>
            <person name="Morin E."/>
            <person name="Murat C."/>
            <person name="Riley R."/>
            <person name="Ohm R."/>
            <person name="Sun H."/>
            <person name="Tunlid A."/>
            <person name="Henrissat B."/>
            <person name="Grigoriev I.V."/>
            <person name="Hibbett D.S."/>
            <person name="Martin F."/>
        </authorList>
    </citation>
    <scope>NUCLEOTIDE SEQUENCE [LARGE SCALE GENOMIC DNA]</scope>
    <source>
        <strain evidence="3">MUT 4182</strain>
    </source>
</reference>
<protein>
    <submittedName>
        <fullName evidence="2">Uncharacterized protein</fullName>
    </submittedName>
</protein>
<sequence>MSSTPLSRSEQNTDHRSTSYDPLLILRSRDPRSIQLDLHILRLTAIQGAGSGSSPFTHDTRSRDGSIYRPTNAPVLYPSAKLQDDDILVGLAKLCQGPVSTVPRLLVSYNLTSGSCVITHRNTDIQPQPNVRESSIKFARRRGVYLRTESIFGPGLGDGVMQSNEARLRKFIKEFVQPSLCNLNIEIQLDLRNKSLEETSPRPRSLLTDLLLHVPLVTHLRIRPDFHPMDVLPFLSARQPVRTLDTEAKQELSWPVPLMETLTVACDLPDHAAVFESLKSLISERGPRIHHGVATASGEADERGDAAPHPPRPLKHIAMQDKYGRQYQVWDNEQGWRIYYLNKDD</sequence>
<accession>A0A0C3Q0V5</accession>
<evidence type="ECO:0000313" key="3">
    <source>
        <dbReference type="Proteomes" id="UP000054248"/>
    </source>
</evidence>
<evidence type="ECO:0000313" key="2">
    <source>
        <dbReference type="EMBL" id="KIO21680.1"/>
    </source>
</evidence>
<organism evidence="2 3">
    <name type="scientific">Tulasnella calospora MUT 4182</name>
    <dbReference type="NCBI Taxonomy" id="1051891"/>
    <lineage>
        <taxon>Eukaryota</taxon>
        <taxon>Fungi</taxon>
        <taxon>Dikarya</taxon>
        <taxon>Basidiomycota</taxon>
        <taxon>Agaricomycotina</taxon>
        <taxon>Agaricomycetes</taxon>
        <taxon>Cantharellales</taxon>
        <taxon>Tulasnellaceae</taxon>
        <taxon>Tulasnella</taxon>
    </lineage>
</organism>
<gene>
    <name evidence="2" type="ORF">M407DRAFT_217946</name>
</gene>
<reference evidence="2 3" key="1">
    <citation type="submission" date="2014-04" db="EMBL/GenBank/DDBJ databases">
        <authorList>
            <consortium name="DOE Joint Genome Institute"/>
            <person name="Kuo A."/>
            <person name="Girlanda M."/>
            <person name="Perotto S."/>
            <person name="Kohler A."/>
            <person name="Nagy L.G."/>
            <person name="Floudas D."/>
            <person name="Copeland A."/>
            <person name="Barry K.W."/>
            <person name="Cichocki N."/>
            <person name="Veneault-Fourrey C."/>
            <person name="LaButti K."/>
            <person name="Lindquist E.A."/>
            <person name="Lipzen A."/>
            <person name="Lundell T."/>
            <person name="Morin E."/>
            <person name="Murat C."/>
            <person name="Sun H."/>
            <person name="Tunlid A."/>
            <person name="Henrissat B."/>
            <person name="Grigoriev I.V."/>
            <person name="Hibbett D.S."/>
            <person name="Martin F."/>
            <person name="Nordberg H.P."/>
            <person name="Cantor M.N."/>
            <person name="Hua S.X."/>
        </authorList>
    </citation>
    <scope>NUCLEOTIDE SEQUENCE [LARGE SCALE GENOMIC DNA]</scope>
    <source>
        <strain evidence="2 3">MUT 4182</strain>
    </source>
</reference>
<dbReference type="AlphaFoldDB" id="A0A0C3Q0V5"/>